<organism evidence="3 4">
    <name type="scientific">Subdoligranulum variabile DSM 15176</name>
    <dbReference type="NCBI Taxonomy" id="411471"/>
    <lineage>
        <taxon>Bacteria</taxon>
        <taxon>Bacillati</taxon>
        <taxon>Bacillota</taxon>
        <taxon>Clostridia</taxon>
        <taxon>Eubacteriales</taxon>
        <taxon>Oscillospiraceae</taxon>
        <taxon>Subdoligranulum</taxon>
    </lineage>
</organism>
<dbReference type="Pfam" id="PF20385">
    <property type="entry name" value="DUF6680"/>
    <property type="match status" value="1"/>
</dbReference>
<evidence type="ECO:0000259" key="2">
    <source>
        <dbReference type="Pfam" id="PF20385"/>
    </source>
</evidence>
<proteinExistence type="predicted"/>
<evidence type="ECO:0000256" key="1">
    <source>
        <dbReference type="SAM" id="Phobius"/>
    </source>
</evidence>
<dbReference type="InterPro" id="IPR046502">
    <property type="entry name" value="DUF6680"/>
</dbReference>
<keyword evidence="1" id="KW-0472">Membrane</keyword>
<feature type="transmembrane region" description="Helical" evidence="1">
    <location>
        <begin position="6"/>
        <end position="25"/>
    </location>
</feature>
<keyword evidence="1" id="KW-1133">Transmembrane helix</keyword>
<dbReference type="Proteomes" id="UP000003438">
    <property type="component" value="Unassembled WGS sequence"/>
</dbReference>
<dbReference type="EMBL" id="ACBY02000033">
    <property type="protein sequence ID" value="EFB75149.1"/>
    <property type="molecule type" value="Genomic_DNA"/>
</dbReference>
<dbReference type="HOGENOM" id="CLU_1389594_0_0_9"/>
<sequence length="196" mass="22233">MADIILVIVTALISGLLATVVTILWQRNAQIKQSKMHVFETLMAYRYMIASEESVKALNSIDVIFYKDNAVRAAYKDFLNEADKRPELNPNTADKHLKLLEEMSKALKLGDIHWDDIKRAYYPAGLSEKMQEETLLRKMQIQSAAATIQHSAAQSNTPSDDQFSQQRFAQILPGLMGNPEFRKELLDVVEKYGGQK</sequence>
<dbReference type="STRING" id="411471.SUBVAR_06564"/>
<keyword evidence="4" id="KW-1185">Reference proteome</keyword>
<reference evidence="3" key="1">
    <citation type="submission" date="2009-12" db="EMBL/GenBank/DDBJ databases">
        <authorList>
            <person name="Weinstock G."/>
            <person name="Sodergren E."/>
            <person name="Clifton S."/>
            <person name="Fulton L."/>
            <person name="Fulton B."/>
            <person name="Courtney L."/>
            <person name="Fronick C."/>
            <person name="Harrison M."/>
            <person name="Strong C."/>
            <person name="Farmer C."/>
            <person name="Delahaunty K."/>
            <person name="Markovic C."/>
            <person name="Hall O."/>
            <person name="Minx P."/>
            <person name="Tomlinson C."/>
            <person name="Mitreva M."/>
            <person name="Nelson J."/>
            <person name="Hou S."/>
            <person name="Wollam A."/>
            <person name="Pepin K.H."/>
            <person name="Johnson M."/>
            <person name="Bhonagiri V."/>
            <person name="Nash W.E."/>
            <person name="Warren W."/>
            <person name="Chinwalla A."/>
            <person name="Mardis E.R."/>
            <person name="Wilson R.K."/>
        </authorList>
    </citation>
    <scope>NUCLEOTIDE SEQUENCE [LARGE SCALE GENOMIC DNA]</scope>
    <source>
        <strain evidence="3">DSM 15176</strain>
    </source>
</reference>
<evidence type="ECO:0000313" key="4">
    <source>
        <dbReference type="Proteomes" id="UP000003438"/>
    </source>
</evidence>
<dbReference type="OrthoDB" id="1493705at2"/>
<gene>
    <name evidence="3" type="ORF">SUBVAR_06564</name>
</gene>
<name>D1PQ96_9FIRM</name>
<feature type="domain" description="DUF6680" evidence="2">
    <location>
        <begin position="5"/>
        <end position="142"/>
    </location>
</feature>
<protein>
    <recommendedName>
        <fullName evidence="2">DUF6680 domain-containing protein</fullName>
    </recommendedName>
</protein>
<keyword evidence="1" id="KW-0812">Transmembrane</keyword>
<dbReference type="AlphaFoldDB" id="D1PQ96"/>
<accession>D1PQ96</accession>
<evidence type="ECO:0000313" key="3">
    <source>
        <dbReference type="EMBL" id="EFB75149.1"/>
    </source>
</evidence>
<dbReference type="eggNOG" id="ENOG5032TGS">
    <property type="taxonomic scope" value="Bacteria"/>
</dbReference>
<comment type="caution">
    <text evidence="3">The sequence shown here is derived from an EMBL/GenBank/DDBJ whole genome shotgun (WGS) entry which is preliminary data.</text>
</comment>
<dbReference type="RefSeq" id="WP_007047926.1">
    <property type="nucleotide sequence ID" value="NZ_GG704770.1"/>
</dbReference>